<gene>
    <name evidence="1" type="ordered locus">Metme_0119</name>
</gene>
<reference key="2">
    <citation type="submission" date="2011-05" db="EMBL/GenBank/DDBJ databases">
        <title>Complete genome sequence of the aerobic marine methanotroph Methylomonas methanica MC09.</title>
        <authorList>
            <person name="Boden R."/>
            <person name="Cunliffe M."/>
            <person name="Scanlan J."/>
            <person name="Moussard H."/>
            <person name="Kits K.D."/>
            <person name="Klotz M."/>
            <person name="Jetten M."/>
            <person name="Vuilleumier S."/>
            <person name="Han J."/>
            <person name="Peters L."/>
            <person name="Mikhailova N."/>
            <person name="Teshima H."/>
            <person name="Tapia R."/>
            <person name="Kyrpides N."/>
            <person name="Ivanova N."/>
            <person name="Pagani I."/>
            <person name="Cheng J.-F."/>
            <person name="Goodwin L."/>
            <person name="Han C."/>
            <person name="Hauser L."/>
            <person name="Land M."/>
            <person name="Lapidus A."/>
            <person name="Lucas S."/>
            <person name="Pitluck S."/>
            <person name="Woyke T."/>
            <person name="Stein L.Y."/>
            <person name="Murrell C."/>
        </authorList>
    </citation>
    <scope>NUCLEOTIDE SEQUENCE</scope>
    <source>
        <strain>MC09</strain>
    </source>
</reference>
<proteinExistence type="predicted"/>
<sequence length="121" mass="14217">MLQESGIDTLLELDQQILDQGNGYWIKIEARRVTPTKEIPHGIRYSLTLHEPYGKRILGYDNAHAVKLPKKFKFAGQRLAYDHKHRNICDQGVPYEFQNAYQLLMDFFAEVDRVLEEIRKL</sequence>
<dbReference type="EMBL" id="CP002738">
    <property type="protein sequence ID" value="AEF98569.1"/>
    <property type="molecule type" value="Genomic_DNA"/>
</dbReference>
<dbReference type="OrthoDB" id="7451512at2"/>
<reference evidence="2" key="3">
    <citation type="submission" date="2011-05" db="EMBL/GenBank/DDBJ databases">
        <title>Complete sequence of Methylomonas methanica MC09.</title>
        <authorList>
            <consortium name="US DOE Joint Genome Institute"/>
            <person name="Lucas S."/>
            <person name="Han J."/>
            <person name="Lapidus A."/>
            <person name="Cheng J.-F."/>
            <person name="Goodwin L."/>
            <person name="Pitluck S."/>
            <person name="Peters L."/>
            <person name="Mikhailova N."/>
            <person name="Teshima H."/>
            <person name="Han C."/>
            <person name="Tapia R."/>
            <person name="Land M."/>
            <person name="Hauser L."/>
            <person name="Kyrpides N."/>
            <person name="Ivanova N."/>
            <person name="Pagani I."/>
            <person name="Stein L."/>
            <person name="Woyke T."/>
        </authorList>
    </citation>
    <scope>NUCLEOTIDE SEQUENCE [LARGE SCALE GENOMIC DNA]</scope>
    <source>
        <strain evidence="2">MC09</strain>
    </source>
</reference>
<dbReference type="HOGENOM" id="CLU_165437_0_0_6"/>
<evidence type="ECO:0000313" key="2">
    <source>
        <dbReference type="Proteomes" id="UP000008888"/>
    </source>
</evidence>
<protein>
    <submittedName>
        <fullName evidence="1">Uncharacterized protein</fullName>
    </submittedName>
</protein>
<keyword evidence="2" id="KW-1185">Reference proteome</keyword>
<dbReference type="AlphaFoldDB" id="F9ZXZ0"/>
<dbReference type="eggNOG" id="COG5652">
    <property type="taxonomic scope" value="Bacteria"/>
</dbReference>
<dbReference type="STRING" id="857087.Metme_0119"/>
<evidence type="ECO:0000313" key="1">
    <source>
        <dbReference type="EMBL" id="AEF98569.1"/>
    </source>
</evidence>
<dbReference type="Proteomes" id="UP000008888">
    <property type="component" value="Chromosome"/>
</dbReference>
<name>F9ZXZ0_METMM</name>
<dbReference type="RefSeq" id="WP_013816842.1">
    <property type="nucleotide sequence ID" value="NC_015572.1"/>
</dbReference>
<reference evidence="1 2" key="1">
    <citation type="journal article" date="2011" name="J. Bacteriol.">
        <title>Complete Genome Sequence of the Aerobic Marine Methanotroph Methylomonas methanica MC09.</title>
        <authorList>
            <person name="Boden R."/>
            <person name="Cunliffe M."/>
            <person name="Scanlan J."/>
            <person name="Moussard H."/>
            <person name="Kits K.D."/>
            <person name="Klotz M.G."/>
            <person name="Jetten M.S."/>
            <person name="Vuilleumier S."/>
            <person name="Han J."/>
            <person name="Peters L."/>
            <person name="Mikhailova N."/>
            <person name="Teshima H."/>
            <person name="Tapia R."/>
            <person name="Kyrpides N."/>
            <person name="Ivanova N."/>
            <person name="Pagani I."/>
            <person name="Cheng J.F."/>
            <person name="Goodwin L."/>
            <person name="Han C."/>
            <person name="Hauser L."/>
            <person name="Land M.L."/>
            <person name="Lapidus A."/>
            <person name="Lucas S."/>
            <person name="Pitluck S."/>
            <person name="Woyke T."/>
            <person name="Stein L."/>
            <person name="Murrell J.C."/>
        </authorList>
    </citation>
    <scope>NUCLEOTIDE SEQUENCE [LARGE SCALE GENOMIC DNA]</scope>
    <source>
        <strain evidence="1 2">MC09</strain>
    </source>
</reference>
<accession>F9ZXZ0</accession>
<organism evidence="1 2">
    <name type="scientific">Methylomonas methanica (strain DSM 25384 / MC09)</name>
    <dbReference type="NCBI Taxonomy" id="857087"/>
    <lineage>
        <taxon>Bacteria</taxon>
        <taxon>Pseudomonadati</taxon>
        <taxon>Pseudomonadota</taxon>
        <taxon>Gammaproteobacteria</taxon>
        <taxon>Methylococcales</taxon>
        <taxon>Methylococcaceae</taxon>
        <taxon>Methylomonas</taxon>
    </lineage>
</organism>
<dbReference type="InterPro" id="IPR045397">
    <property type="entry name" value="TumE-like"/>
</dbReference>
<dbReference type="Pfam" id="PF20126">
    <property type="entry name" value="TumE"/>
    <property type="match status" value="1"/>
</dbReference>
<dbReference type="KEGG" id="mmt:Metme_0119"/>